<dbReference type="SMART" id="SM00822">
    <property type="entry name" value="PKS_KR"/>
    <property type="match status" value="1"/>
</dbReference>
<dbReference type="Gene3D" id="3.40.50.720">
    <property type="entry name" value="NAD(P)-binding Rossmann-like Domain"/>
    <property type="match status" value="1"/>
</dbReference>
<sequence length="245" mass="25718">MTKRIALVTGGMGGIGTAICKALAQSGHTVVTTYSRSGKEQAWTADMKGLGFDVHAVQCDVSDFDSCQAAIAQITADIGPVDVLVNNAGITRDSSFRKLGKADWDAVISTNLDSLFNVCKPVVDAMLERGFGRVINISSINGQKGQFGQTNYSAAKAGMHGFTMALAQEVARKGITVNTISPGYIGTDMVMAVPEDVRNKIIAQIPVGRLGQPEEIAGLVSYLASDIAGFITGADFAINGGQHMM</sequence>
<dbReference type="InterPro" id="IPR036291">
    <property type="entry name" value="NAD(P)-bd_dom_sf"/>
</dbReference>
<dbReference type="PRINTS" id="PR00081">
    <property type="entry name" value="GDHRDH"/>
</dbReference>
<dbReference type="PANTHER" id="PTHR42879">
    <property type="entry name" value="3-OXOACYL-(ACYL-CARRIER-PROTEIN) REDUCTASE"/>
    <property type="match status" value="1"/>
</dbReference>
<comment type="caution">
    <text evidence="5">The sequence shown here is derived from an EMBL/GenBank/DDBJ whole genome shotgun (WGS) entry which is preliminary data.</text>
</comment>
<accession>A0ABT5J0C2</accession>
<dbReference type="EMBL" id="JAQQLF010000017">
    <property type="protein sequence ID" value="MDC7718269.1"/>
    <property type="molecule type" value="Genomic_DNA"/>
</dbReference>
<dbReference type="NCBIfam" id="TIGR01829">
    <property type="entry name" value="AcAcCoA_reduct"/>
    <property type="match status" value="1"/>
</dbReference>
<evidence type="ECO:0000256" key="3">
    <source>
        <dbReference type="RuleBase" id="RU000363"/>
    </source>
</evidence>
<feature type="domain" description="Ketoreductase" evidence="4">
    <location>
        <begin position="4"/>
        <end position="183"/>
    </location>
</feature>
<gene>
    <name evidence="5" type="ORF">PQU95_13715</name>
</gene>
<dbReference type="InterPro" id="IPR020904">
    <property type="entry name" value="Sc_DH/Rdtase_CS"/>
</dbReference>
<dbReference type="PRINTS" id="PR00080">
    <property type="entry name" value="SDRFAMILY"/>
</dbReference>
<keyword evidence="6" id="KW-1185">Reference proteome</keyword>
<dbReference type="InterPro" id="IPR050259">
    <property type="entry name" value="SDR"/>
</dbReference>
<keyword evidence="2" id="KW-0560">Oxidoreductase</keyword>
<dbReference type="Proteomes" id="UP001219956">
    <property type="component" value="Unassembled WGS sequence"/>
</dbReference>
<evidence type="ECO:0000259" key="4">
    <source>
        <dbReference type="SMART" id="SM00822"/>
    </source>
</evidence>
<evidence type="ECO:0000313" key="5">
    <source>
        <dbReference type="EMBL" id="MDC7718269.1"/>
    </source>
</evidence>
<dbReference type="NCBIfam" id="NF009464">
    <property type="entry name" value="PRK12824.1"/>
    <property type="match status" value="1"/>
</dbReference>
<proteinExistence type="inferred from homology"/>
<dbReference type="InterPro" id="IPR011283">
    <property type="entry name" value="Acetoacetyl-CoA_reductase"/>
</dbReference>
<comment type="similarity">
    <text evidence="1 3">Belongs to the short-chain dehydrogenases/reductases (SDR) family.</text>
</comment>
<reference evidence="5 6" key="1">
    <citation type="submission" date="2023-01" db="EMBL/GenBank/DDBJ databases">
        <title>Novel species of the genus Vogesella isolated from rivers.</title>
        <authorList>
            <person name="Lu H."/>
        </authorList>
    </citation>
    <scope>NUCLEOTIDE SEQUENCE [LARGE SCALE GENOMIC DNA]</scope>
    <source>
        <strain evidence="5 6">DC21W</strain>
    </source>
</reference>
<dbReference type="PANTHER" id="PTHR42879:SF2">
    <property type="entry name" value="3-OXOACYL-[ACYL-CARRIER-PROTEIN] REDUCTASE FABG"/>
    <property type="match status" value="1"/>
</dbReference>
<dbReference type="SUPFAM" id="SSF51735">
    <property type="entry name" value="NAD(P)-binding Rossmann-fold domains"/>
    <property type="match status" value="1"/>
</dbReference>
<dbReference type="InterPro" id="IPR002347">
    <property type="entry name" value="SDR_fam"/>
</dbReference>
<dbReference type="NCBIfam" id="NF009466">
    <property type="entry name" value="PRK12826.1-2"/>
    <property type="match status" value="1"/>
</dbReference>
<dbReference type="PROSITE" id="PS00061">
    <property type="entry name" value="ADH_SHORT"/>
    <property type="match status" value="1"/>
</dbReference>
<dbReference type="InterPro" id="IPR057326">
    <property type="entry name" value="KR_dom"/>
</dbReference>
<dbReference type="RefSeq" id="WP_272752527.1">
    <property type="nucleotide sequence ID" value="NZ_JAQQLF010000017.1"/>
</dbReference>
<name>A0ABT5J0C2_9NEIS</name>
<evidence type="ECO:0000313" key="6">
    <source>
        <dbReference type="Proteomes" id="UP001219956"/>
    </source>
</evidence>
<organism evidence="5 6">
    <name type="scientific">Vogesella aquatica</name>
    <dbReference type="NCBI Taxonomy" id="2984206"/>
    <lineage>
        <taxon>Bacteria</taxon>
        <taxon>Pseudomonadati</taxon>
        <taxon>Pseudomonadota</taxon>
        <taxon>Betaproteobacteria</taxon>
        <taxon>Neisseriales</taxon>
        <taxon>Chromobacteriaceae</taxon>
        <taxon>Vogesella</taxon>
    </lineage>
</organism>
<protein>
    <submittedName>
        <fullName evidence="5">Beta-ketoacyl-ACP reductase</fullName>
    </submittedName>
</protein>
<dbReference type="Pfam" id="PF00106">
    <property type="entry name" value="adh_short"/>
    <property type="match status" value="1"/>
</dbReference>
<evidence type="ECO:0000256" key="2">
    <source>
        <dbReference type="ARBA" id="ARBA00023002"/>
    </source>
</evidence>
<dbReference type="CDD" id="cd05333">
    <property type="entry name" value="BKR_SDR_c"/>
    <property type="match status" value="1"/>
</dbReference>
<evidence type="ECO:0000256" key="1">
    <source>
        <dbReference type="ARBA" id="ARBA00006484"/>
    </source>
</evidence>